<evidence type="ECO:0000313" key="2">
    <source>
        <dbReference type="Proteomes" id="UP000790377"/>
    </source>
</evidence>
<protein>
    <submittedName>
        <fullName evidence="1">Uncharacterized protein</fullName>
    </submittedName>
</protein>
<comment type="caution">
    <text evidence="1">The sequence shown here is derived from an EMBL/GenBank/DDBJ whole genome shotgun (WGS) entry which is preliminary data.</text>
</comment>
<name>A0ACB8A9V9_9AGAM</name>
<proteinExistence type="predicted"/>
<accession>A0ACB8A9V9</accession>
<reference evidence="1" key="1">
    <citation type="journal article" date="2021" name="New Phytol.">
        <title>Evolutionary innovations through gain and loss of genes in the ectomycorrhizal Boletales.</title>
        <authorList>
            <person name="Wu G."/>
            <person name="Miyauchi S."/>
            <person name="Morin E."/>
            <person name="Kuo A."/>
            <person name="Drula E."/>
            <person name="Varga T."/>
            <person name="Kohler A."/>
            <person name="Feng B."/>
            <person name="Cao Y."/>
            <person name="Lipzen A."/>
            <person name="Daum C."/>
            <person name="Hundley H."/>
            <person name="Pangilinan J."/>
            <person name="Johnson J."/>
            <person name="Barry K."/>
            <person name="LaButti K."/>
            <person name="Ng V."/>
            <person name="Ahrendt S."/>
            <person name="Min B."/>
            <person name="Choi I.G."/>
            <person name="Park H."/>
            <person name="Plett J.M."/>
            <person name="Magnuson J."/>
            <person name="Spatafora J.W."/>
            <person name="Nagy L.G."/>
            <person name="Henrissat B."/>
            <person name="Grigoriev I.V."/>
            <person name="Yang Z.L."/>
            <person name="Xu J."/>
            <person name="Martin F.M."/>
        </authorList>
    </citation>
    <scope>NUCLEOTIDE SEQUENCE</scope>
    <source>
        <strain evidence="1">ATCC 28755</strain>
    </source>
</reference>
<evidence type="ECO:0000313" key="1">
    <source>
        <dbReference type="EMBL" id="KAH7909835.1"/>
    </source>
</evidence>
<dbReference type="Proteomes" id="UP000790377">
    <property type="component" value="Unassembled WGS sequence"/>
</dbReference>
<sequence length="632" mass="71951">MSVEPSQIQYLKIYPPIGVARLGNSGFDLEDGKPDGEITSFLPSEIPGTRDMPASLKGRFKDGKNRIKRQAVLFHVYAYDRDGNILGEITTENDYEITWTVHVANHKGAYYDFAGEYKQPVTSLRNPDVDQKQDPDDRKKLIVDSEGEITSGLKSVDLIGEFQGSRSKGTKVNLGQIQVDARGRLIFIGGAGYSRCVSNPKKDHFQPDIISEFDSIDWVDDTCDGWVDVKVTHDKLSETPIAHKATVMSAPPKFAWGIQSSTTLYDLLENIYHENVRWKQHEGVEFYQDIWPVLESTYRLSWVNEEGYTGHGVAGLGNFLPMKEKLADPNSEGGQVLRQHIFKRLRRPDYQDLNQASTKFMPRLSGNNGDAIEPGTPLRPGEQVPPIKRFAALTKLQYERFEKWAKGDFVAKKAPWSDYPQDSGLDKVPLNLQPYFLTRAALEHTIGEPLYPGLEVHWSARDPAMYMLDKDNWNDNDIPFRVNHELKKPGHICRGLSLPWQSDFDLCNTHWWPSIRPDDVINIKAVKGALGGDTDSPRTISVNKFLTDISPARKKWARRLRVTPDYPSEYYPGSTDMIRYWNYLGFVRKSSDYTIGDDELPMWIEEERMQIDHAKARTGVTLFQLAFVTQTK</sequence>
<dbReference type="EMBL" id="MU267739">
    <property type="protein sequence ID" value="KAH7909835.1"/>
    <property type="molecule type" value="Genomic_DNA"/>
</dbReference>
<organism evidence="1 2">
    <name type="scientific">Hygrophoropsis aurantiaca</name>
    <dbReference type="NCBI Taxonomy" id="72124"/>
    <lineage>
        <taxon>Eukaryota</taxon>
        <taxon>Fungi</taxon>
        <taxon>Dikarya</taxon>
        <taxon>Basidiomycota</taxon>
        <taxon>Agaricomycotina</taxon>
        <taxon>Agaricomycetes</taxon>
        <taxon>Agaricomycetidae</taxon>
        <taxon>Boletales</taxon>
        <taxon>Coniophorineae</taxon>
        <taxon>Hygrophoropsidaceae</taxon>
        <taxon>Hygrophoropsis</taxon>
    </lineage>
</organism>
<gene>
    <name evidence="1" type="ORF">BJ138DRAFT_1154305</name>
</gene>
<keyword evidence="2" id="KW-1185">Reference proteome</keyword>